<evidence type="ECO:0000256" key="7">
    <source>
        <dbReference type="ARBA" id="ARBA00022679"/>
    </source>
</evidence>
<comment type="cofactor">
    <cofactor evidence="2">
        <name>Co(2+)</name>
        <dbReference type="ChEBI" id="CHEBI:48828"/>
    </cofactor>
</comment>
<dbReference type="NCBIfam" id="TIGR00232">
    <property type="entry name" value="tktlase_bact"/>
    <property type="match status" value="1"/>
</dbReference>
<keyword evidence="10" id="KW-0786">Thiamine pyrophosphate</keyword>
<dbReference type="InterPro" id="IPR005475">
    <property type="entry name" value="Transketolase-like_Pyr-bd"/>
</dbReference>
<dbReference type="Pfam" id="PF22613">
    <property type="entry name" value="Transketolase_C_1"/>
    <property type="match status" value="1"/>
</dbReference>
<dbReference type="Pfam" id="PF02779">
    <property type="entry name" value="Transket_pyr"/>
    <property type="match status" value="1"/>
</dbReference>
<feature type="domain" description="Transketolase-like pyrimidine-binding" evidence="13">
    <location>
        <begin position="356"/>
        <end position="527"/>
    </location>
</feature>
<dbReference type="InterPro" id="IPR033247">
    <property type="entry name" value="Transketolase_fam"/>
</dbReference>
<dbReference type="EMBL" id="BAABKE010000004">
    <property type="protein sequence ID" value="GAA5099566.1"/>
    <property type="molecule type" value="Genomic_DNA"/>
</dbReference>
<evidence type="ECO:0000256" key="6">
    <source>
        <dbReference type="ARBA" id="ARBA00013152"/>
    </source>
</evidence>
<dbReference type="Gene3D" id="3.40.50.970">
    <property type="match status" value="2"/>
</dbReference>
<keyword evidence="15" id="KW-1185">Reference proteome</keyword>
<evidence type="ECO:0000256" key="8">
    <source>
        <dbReference type="ARBA" id="ARBA00022723"/>
    </source>
</evidence>
<proteinExistence type="inferred from homology"/>
<dbReference type="CDD" id="cd02012">
    <property type="entry name" value="TPP_TK"/>
    <property type="match status" value="1"/>
</dbReference>
<dbReference type="InterPro" id="IPR005478">
    <property type="entry name" value="Transketolase_bac-like"/>
</dbReference>
<dbReference type="SUPFAM" id="SSF52922">
    <property type="entry name" value="TK C-terminal domain-like"/>
    <property type="match status" value="1"/>
</dbReference>
<evidence type="ECO:0000259" key="13">
    <source>
        <dbReference type="SMART" id="SM00861"/>
    </source>
</evidence>
<dbReference type="Proteomes" id="UP001500631">
    <property type="component" value="Unassembled WGS sequence"/>
</dbReference>
<dbReference type="InterPro" id="IPR009014">
    <property type="entry name" value="Transketo_C/PFOR_II"/>
</dbReference>
<dbReference type="InterPro" id="IPR049557">
    <property type="entry name" value="Transketolase_CS"/>
</dbReference>
<dbReference type="EC" id="2.2.1.1" evidence="6 12"/>
<dbReference type="SUPFAM" id="SSF52518">
    <property type="entry name" value="Thiamin diphosphate-binding fold (THDP-binding)"/>
    <property type="match status" value="2"/>
</dbReference>
<organism evidence="14 15">
    <name type="scientific">Wohlfahrtiimonas larvae</name>
    <dbReference type="NCBI Taxonomy" id="1157986"/>
    <lineage>
        <taxon>Bacteria</taxon>
        <taxon>Pseudomonadati</taxon>
        <taxon>Pseudomonadota</taxon>
        <taxon>Gammaproteobacteria</taxon>
        <taxon>Cardiobacteriales</taxon>
        <taxon>Ignatzschineriaceae</taxon>
        <taxon>Wohlfahrtiimonas</taxon>
    </lineage>
</organism>
<keyword evidence="9" id="KW-0460">Magnesium</keyword>
<dbReference type="InterPro" id="IPR005474">
    <property type="entry name" value="Transketolase_N"/>
</dbReference>
<comment type="similarity">
    <text evidence="5">Belongs to the transketolase family.</text>
</comment>
<dbReference type="CDD" id="cd07033">
    <property type="entry name" value="TPP_PYR_DXS_TK_like"/>
    <property type="match status" value="1"/>
</dbReference>
<comment type="cofactor">
    <cofactor evidence="1">
        <name>Ca(2+)</name>
        <dbReference type="ChEBI" id="CHEBI:29108"/>
    </cofactor>
</comment>
<evidence type="ECO:0000256" key="4">
    <source>
        <dbReference type="ARBA" id="ARBA00001964"/>
    </source>
</evidence>
<evidence type="ECO:0000256" key="12">
    <source>
        <dbReference type="NCBIfam" id="TIGR00232"/>
    </source>
</evidence>
<dbReference type="PANTHER" id="PTHR43522:SF2">
    <property type="entry name" value="TRANSKETOLASE 1-RELATED"/>
    <property type="match status" value="1"/>
</dbReference>
<gene>
    <name evidence="14" type="primary">tkt</name>
    <name evidence="14" type="ORF">GCM10023338_13230</name>
</gene>
<dbReference type="PROSITE" id="PS00801">
    <property type="entry name" value="TRANSKETOLASE_1"/>
    <property type="match status" value="1"/>
</dbReference>
<evidence type="ECO:0000256" key="10">
    <source>
        <dbReference type="ARBA" id="ARBA00023052"/>
    </source>
</evidence>
<dbReference type="PANTHER" id="PTHR43522">
    <property type="entry name" value="TRANSKETOLASE"/>
    <property type="match status" value="1"/>
</dbReference>
<evidence type="ECO:0000256" key="2">
    <source>
        <dbReference type="ARBA" id="ARBA00001941"/>
    </source>
</evidence>
<reference evidence="15" key="1">
    <citation type="journal article" date="2019" name="Int. J. Syst. Evol. Microbiol.">
        <title>The Global Catalogue of Microorganisms (GCM) 10K type strain sequencing project: providing services to taxonomists for standard genome sequencing and annotation.</title>
        <authorList>
            <consortium name="The Broad Institute Genomics Platform"/>
            <consortium name="The Broad Institute Genome Sequencing Center for Infectious Disease"/>
            <person name="Wu L."/>
            <person name="Ma J."/>
        </authorList>
    </citation>
    <scope>NUCLEOTIDE SEQUENCE [LARGE SCALE GENOMIC DNA]</scope>
    <source>
        <strain evidence="15">JCM 18424</strain>
    </source>
</reference>
<comment type="cofactor">
    <cofactor evidence="3">
        <name>Mg(2+)</name>
        <dbReference type="ChEBI" id="CHEBI:18420"/>
    </cofactor>
</comment>
<comment type="cofactor">
    <cofactor evidence="4">
        <name>thiamine diphosphate</name>
        <dbReference type="ChEBI" id="CHEBI:58937"/>
    </cofactor>
</comment>
<keyword evidence="8" id="KW-0479">Metal-binding</keyword>
<evidence type="ECO:0000313" key="14">
    <source>
        <dbReference type="EMBL" id="GAA5099566.1"/>
    </source>
</evidence>
<dbReference type="Gene3D" id="3.40.50.920">
    <property type="match status" value="1"/>
</dbReference>
<accession>A0ABP9MNY0</accession>
<keyword evidence="7" id="KW-0808">Transferase</keyword>
<evidence type="ECO:0000256" key="9">
    <source>
        <dbReference type="ARBA" id="ARBA00022842"/>
    </source>
</evidence>
<sequence>MSSIEQKSANAIRFLSMDAVQKANSGHPGAPMGMAEMAYALWHNHLSHNPSNPNFFNRDRFILSNGHASMLLYSLLHLTGYDVSVDDLKNFRQLNSRTAGHPEHGYIPGIETTTGPLGQGITNAVGFALAEKMLAAEFNKDDFSIVDHYTYTFMGDGCMMEGISHEACALAGTLKLNKLIALYDDNAISIDGDVSGWFTDNTKQRFEAYQWNVIGPIDGHDIEAVSKAIAEAKTQSEKPTLIICKTKIGKGSVSKEGSEATHGAPLGDAEIAAIREKMGWTSPAFETPEDVATHWDAKAKGLAAEQNWAAAFAQYETKYPELAKEFLRRMNMALPENFNEIIANAMTEVNAKGESIATRVASKNALDALASHLPEIVGGSADLTPSNNTFFKASKNLDIATGEGNYVRYGVREFGMAAIMNGLALHGGFIPYGATFLVFSDYARNAIRMSALMEQKVIYVMTHDSIGLGEDGPTHQPVEHVESLRLIPNLNVWRPADTVETMAAWASGLTSDKNPTLLALSRQKLSFQPRTAEALANIAKGGYVLKENANAKATIIATGSEVELAMKAAEARDDIRVVSMPCVELFRANDATYKTSVLGNLPVLAVEAGTTRGWYEFADAVIGIDTFGASAPAEQLFEVFGFTVENIHQHIDQLIQK</sequence>
<dbReference type="SMART" id="SM00861">
    <property type="entry name" value="Transket_pyr"/>
    <property type="match status" value="1"/>
</dbReference>
<dbReference type="InterPro" id="IPR055152">
    <property type="entry name" value="Transketolase-like_C_2"/>
</dbReference>
<dbReference type="Pfam" id="PF00456">
    <property type="entry name" value="Transketolase_N"/>
    <property type="match status" value="1"/>
</dbReference>
<evidence type="ECO:0000256" key="11">
    <source>
        <dbReference type="ARBA" id="ARBA00049473"/>
    </source>
</evidence>
<evidence type="ECO:0000313" key="15">
    <source>
        <dbReference type="Proteomes" id="UP001500631"/>
    </source>
</evidence>
<evidence type="ECO:0000256" key="5">
    <source>
        <dbReference type="ARBA" id="ARBA00007131"/>
    </source>
</evidence>
<name>A0ABP9MNY0_9GAMM</name>
<dbReference type="RefSeq" id="WP_345667572.1">
    <property type="nucleotide sequence ID" value="NZ_BAABKE010000004.1"/>
</dbReference>
<protein>
    <recommendedName>
        <fullName evidence="6 12">Transketolase</fullName>
        <ecNumber evidence="6 12">2.2.1.1</ecNumber>
    </recommendedName>
</protein>
<evidence type="ECO:0000256" key="1">
    <source>
        <dbReference type="ARBA" id="ARBA00001913"/>
    </source>
</evidence>
<comment type="caution">
    <text evidence="14">The sequence shown here is derived from an EMBL/GenBank/DDBJ whole genome shotgun (WGS) entry which is preliminary data.</text>
</comment>
<evidence type="ECO:0000256" key="3">
    <source>
        <dbReference type="ARBA" id="ARBA00001946"/>
    </source>
</evidence>
<dbReference type="InterPro" id="IPR029061">
    <property type="entry name" value="THDP-binding"/>
</dbReference>
<comment type="catalytic activity">
    <reaction evidence="11">
        <text>D-sedoheptulose 7-phosphate + D-glyceraldehyde 3-phosphate = aldehydo-D-ribose 5-phosphate + D-xylulose 5-phosphate</text>
        <dbReference type="Rhea" id="RHEA:10508"/>
        <dbReference type="ChEBI" id="CHEBI:57483"/>
        <dbReference type="ChEBI" id="CHEBI:57737"/>
        <dbReference type="ChEBI" id="CHEBI:58273"/>
        <dbReference type="ChEBI" id="CHEBI:59776"/>
        <dbReference type="EC" id="2.2.1.1"/>
    </reaction>
</comment>